<reference evidence="2 3" key="1">
    <citation type="journal article" date="2016" name="Nat. Commun.">
        <title>Thousands of microbial genomes shed light on interconnected biogeochemical processes in an aquifer system.</title>
        <authorList>
            <person name="Anantharaman K."/>
            <person name="Brown C.T."/>
            <person name="Hug L.A."/>
            <person name="Sharon I."/>
            <person name="Castelle C.J."/>
            <person name="Probst A.J."/>
            <person name="Thomas B.C."/>
            <person name="Singh A."/>
            <person name="Wilkins M.J."/>
            <person name="Karaoz U."/>
            <person name="Brodie E.L."/>
            <person name="Williams K.H."/>
            <person name="Hubbard S.S."/>
            <person name="Banfield J.F."/>
        </authorList>
    </citation>
    <scope>NUCLEOTIDE SEQUENCE [LARGE SCALE GENOMIC DNA]</scope>
</reference>
<dbReference type="InterPro" id="IPR043993">
    <property type="entry name" value="T4SS_pilin"/>
</dbReference>
<dbReference type="EMBL" id="MHTK01000004">
    <property type="protein sequence ID" value="OHA59892.1"/>
    <property type="molecule type" value="Genomic_DNA"/>
</dbReference>
<sequence length="81" mass="8961">MTDFPLLDNINTYIVNPIIGLLFGLALLYFMYGVAVFIVNGDNDVKRREGASHMLWGVIGLFVMVSVFGIMKIICTTIGCN</sequence>
<keyword evidence="1" id="KW-0472">Membrane</keyword>
<evidence type="ECO:0000256" key="1">
    <source>
        <dbReference type="SAM" id="Phobius"/>
    </source>
</evidence>
<keyword evidence="1" id="KW-0812">Transmembrane</keyword>
<organism evidence="2 3">
    <name type="scientific">Candidatus Vogelbacteria bacterium RIFOXYD1_FULL_46_19</name>
    <dbReference type="NCBI Taxonomy" id="1802439"/>
    <lineage>
        <taxon>Bacteria</taxon>
        <taxon>Candidatus Vogeliibacteriota</taxon>
    </lineage>
</organism>
<gene>
    <name evidence="2" type="ORF">A2589_02525</name>
</gene>
<evidence type="ECO:0000313" key="3">
    <source>
        <dbReference type="Proteomes" id="UP000177838"/>
    </source>
</evidence>
<protein>
    <submittedName>
        <fullName evidence="2">Uncharacterized protein</fullName>
    </submittedName>
</protein>
<keyword evidence="1" id="KW-1133">Transmembrane helix</keyword>
<evidence type="ECO:0000313" key="2">
    <source>
        <dbReference type="EMBL" id="OHA59892.1"/>
    </source>
</evidence>
<dbReference type="AlphaFoldDB" id="A0A1G2QIS5"/>
<accession>A0A1G2QIS5</accession>
<dbReference type="STRING" id="1802439.A2589_02525"/>
<dbReference type="Pfam" id="PF18895">
    <property type="entry name" value="T4SS_pilin"/>
    <property type="match status" value="1"/>
</dbReference>
<proteinExistence type="predicted"/>
<name>A0A1G2QIS5_9BACT</name>
<feature type="transmembrane region" description="Helical" evidence="1">
    <location>
        <begin position="14"/>
        <end position="39"/>
    </location>
</feature>
<feature type="transmembrane region" description="Helical" evidence="1">
    <location>
        <begin position="51"/>
        <end position="71"/>
    </location>
</feature>
<comment type="caution">
    <text evidence="2">The sequence shown here is derived from an EMBL/GenBank/DDBJ whole genome shotgun (WGS) entry which is preliminary data.</text>
</comment>
<dbReference type="Proteomes" id="UP000177838">
    <property type="component" value="Unassembled WGS sequence"/>
</dbReference>